<feature type="region of interest" description="Disordered" evidence="1">
    <location>
        <begin position="1"/>
        <end position="55"/>
    </location>
</feature>
<evidence type="ECO:0000313" key="2">
    <source>
        <dbReference type="EMBL" id="CAL1411905.1"/>
    </source>
</evidence>
<gene>
    <name evidence="2" type="ORF">LTRI10_LOCUS51235</name>
</gene>
<proteinExistence type="predicted"/>
<name>A0AAV2GR70_9ROSI</name>
<reference evidence="2 3" key="1">
    <citation type="submission" date="2024-04" db="EMBL/GenBank/DDBJ databases">
        <authorList>
            <person name="Fracassetti M."/>
        </authorList>
    </citation>
    <scope>NUCLEOTIDE SEQUENCE [LARGE SCALE GENOMIC DNA]</scope>
</reference>
<organism evidence="2 3">
    <name type="scientific">Linum trigynum</name>
    <dbReference type="NCBI Taxonomy" id="586398"/>
    <lineage>
        <taxon>Eukaryota</taxon>
        <taxon>Viridiplantae</taxon>
        <taxon>Streptophyta</taxon>
        <taxon>Embryophyta</taxon>
        <taxon>Tracheophyta</taxon>
        <taxon>Spermatophyta</taxon>
        <taxon>Magnoliopsida</taxon>
        <taxon>eudicotyledons</taxon>
        <taxon>Gunneridae</taxon>
        <taxon>Pentapetalae</taxon>
        <taxon>rosids</taxon>
        <taxon>fabids</taxon>
        <taxon>Malpighiales</taxon>
        <taxon>Linaceae</taxon>
        <taxon>Linum</taxon>
    </lineage>
</organism>
<dbReference type="AlphaFoldDB" id="A0AAV2GR70"/>
<evidence type="ECO:0000256" key="1">
    <source>
        <dbReference type="SAM" id="MobiDB-lite"/>
    </source>
</evidence>
<dbReference type="EMBL" id="OZ034822">
    <property type="protein sequence ID" value="CAL1411905.1"/>
    <property type="molecule type" value="Genomic_DNA"/>
</dbReference>
<accession>A0AAV2GR70</accession>
<sequence>MSHSSATSRGWKDPPSHLEGGPDVEPSARGDQSIGRGRKSLPGSSSQGDPPSGQGDYRLLLLVVAGLGAGERDAGSGRVLEHVAALLVGPQDQDSIPQCTELVQRCAISAWSARYPRQTSRCALLSSTLQG</sequence>
<keyword evidence="3" id="KW-1185">Reference proteome</keyword>
<protein>
    <submittedName>
        <fullName evidence="2">Uncharacterized protein</fullName>
    </submittedName>
</protein>
<feature type="compositionally biased region" description="Low complexity" evidence="1">
    <location>
        <begin position="42"/>
        <end position="55"/>
    </location>
</feature>
<dbReference type="Proteomes" id="UP001497516">
    <property type="component" value="Chromosome 9"/>
</dbReference>
<evidence type="ECO:0000313" key="3">
    <source>
        <dbReference type="Proteomes" id="UP001497516"/>
    </source>
</evidence>